<organism evidence="1 2">
    <name type="scientific">Phaseolus coccineus</name>
    <name type="common">Scarlet runner bean</name>
    <name type="synonym">Phaseolus multiflorus</name>
    <dbReference type="NCBI Taxonomy" id="3886"/>
    <lineage>
        <taxon>Eukaryota</taxon>
        <taxon>Viridiplantae</taxon>
        <taxon>Streptophyta</taxon>
        <taxon>Embryophyta</taxon>
        <taxon>Tracheophyta</taxon>
        <taxon>Spermatophyta</taxon>
        <taxon>Magnoliopsida</taxon>
        <taxon>eudicotyledons</taxon>
        <taxon>Gunneridae</taxon>
        <taxon>Pentapetalae</taxon>
        <taxon>rosids</taxon>
        <taxon>fabids</taxon>
        <taxon>Fabales</taxon>
        <taxon>Fabaceae</taxon>
        <taxon>Papilionoideae</taxon>
        <taxon>50 kb inversion clade</taxon>
        <taxon>NPAAA clade</taxon>
        <taxon>indigoferoid/millettioid clade</taxon>
        <taxon>Phaseoleae</taxon>
        <taxon>Phaseolus</taxon>
    </lineage>
</organism>
<dbReference type="AlphaFoldDB" id="A0AAN9NU73"/>
<evidence type="ECO:0000313" key="1">
    <source>
        <dbReference type="EMBL" id="KAK7379276.1"/>
    </source>
</evidence>
<proteinExistence type="predicted"/>
<reference evidence="1 2" key="1">
    <citation type="submission" date="2024-01" db="EMBL/GenBank/DDBJ databases">
        <title>The genomes of 5 underutilized Papilionoideae crops provide insights into root nodulation and disease resistanc.</title>
        <authorList>
            <person name="Jiang F."/>
        </authorList>
    </citation>
    <scope>NUCLEOTIDE SEQUENCE [LARGE SCALE GENOMIC DNA]</scope>
    <source>
        <strain evidence="1">JINMINGXINNONG_FW02</strain>
        <tissue evidence="1">Leaves</tissue>
    </source>
</reference>
<accession>A0AAN9NU73</accession>
<dbReference type="EMBL" id="JAYMYR010000002">
    <property type="protein sequence ID" value="KAK7379276.1"/>
    <property type="molecule type" value="Genomic_DNA"/>
</dbReference>
<sequence length="97" mass="11321">MNARKGRIYARITTHHRLDHCLTKIQKDLKRKRENYITVSRDLRQRIESEGERSNSDCLVIESGLTLFPITTPNHIQLSFLANFEYSKVLDAGFCQL</sequence>
<keyword evidence="2" id="KW-1185">Reference proteome</keyword>
<name>A0AAN9NU73_PHACN</name>
<evidence type="ECO:0000313" key="2">
    <source>
        <dbReference type="Proteomes" id="UP001374584"/>
    </source>
</evidence>
<protein>
    <submittedName>
        <fullName evidence="1">Uncharacterized protein</fullName>
    </submittedName>
</protein>
<comment type="caution">
    <text evidence="1">The sequence shown here is derived from an EMBL/GenBank/DDBJ whole genome shotgun (WGS) entry which is preliminary data.</text>
</comment>
<dbReference type="Proteomes" id="UP001374584">
    <property type="component" value="Unassembled WGS sequence"/>
</dbReference>
<gene>
    <name evidence="1" type="ORF">VNO80_04732</name>
</gene>